<dbReference type="PROSITE" id="PS50092">
    <property type="entry name" value="TSP1"/>
    <property type="match status" value="2"/>
</dbReference>
<dbReference type="OMA" id="NDADCRE"/>
<dbReference type="InterPro" id="IPR000884">
    <property type="entry name" value="TSP1_rpt"/>
</dbReference>
<dbReference type="SMART" id="SM00209">
    <property type="entry name" value="TSP1"/>
    <property type="match status" value="2"/>
</dbReference>
<dbReference type="Gene3D" id="2.20.100.10">
    <property type="entry name" value="Thrombospondin type-1 (TSP1) repeat"/>
    <property type="match status" value="2"/>
</dbReference>
<keyword evidence="1" id="KW-0677">Repeat</keyword>
<evidence type="ECO:0008006" key="6">
    <source>
        <dbReference type="Google" id="ProtNLM"/>
    </source>
</evidence>
<reference evidence="5" key="1">
    <citation type="submission" date="2012-12" db="EMBL/GenBank/DDBJ databases">
        <authorList>
            <person name="Hellsten U."/>
            <person name="Grimwood J."/>
            <person name="Chapman J.A."/>
            <person name="Shapiro H."/>
            <person name="Aerts A."/>
            <person name="Otillar R.P."/>
            <person name="Terry A.Y."/>
            <person name="Boore J.L."/>
            <person name="Simakov O."/>
            <person name="Marletaz F."/>
            <person name="Cho S.-J."/>
            <person name="Edsinger-Gonzales E."/>
            <person name="Havlak P."/>
            <person name="Kuo D.-H."/>
            <person name="Larsson T."/>
            <person name="Lv J."/>
            <person name="Arendt D."/>
            <person name="Savage R."/>
            <person name="Osoegawa K."/>
            <person name="de Jong P."/>
            <person name="Lindberg D.R."/>
            <person name="Seaver E.C."/>
            <person name="Weisblat D.A."/>
            <person name="Putnam N.H."/>
            <person name="Grigoriev I.V."/>
            <person name="Rokhsar D.S."/>
        </authorList>
    </citation>
    <scope>NUCLEOTIDE SEQUENCE</scope>
    <source>
        <strain evidence="5">I ESC-2004</strain>
    </source>
</reference>
<dbReference type="OrthoDB" id="6273859at2759"/>
<dbReference type="STRING" id="283909.R7TXJ0"/>
<dbReference type="FunFam" id="2.20.100.10:FF:000001">
    <property type="entry name" value="semaphorin-5A isoform X1"/>
    <property type="match status" value="1"/>
</dbReference>
<keyword evidence="2" id="KW-1015">Disulfide bond</keyword>
<dbReference type="PANTHER" id="PTHR22906">
    <property type="entry name" value="PROPERDIN"/>
    <property type="match status" value="1"/>
</dbReference>
<protein>
    <recommendedName>
        <fullName evidence="6">Spondin-like TSP1 domain-containing protein</fullName>
    </recommendedName>
</protein>
<evidence type="ECO:0000313" key="5">
    <source>
        <dbReference type="Proteomes" id="UP000014760"/>
    </source>
</evidence>
<evidence type="ECO:0000313" key="4">
    <source>
        <dbReference type="EnsemblMetazoa" id="CapteP109052"/>
    </source>
</evidence>
<dbReference type="Pfam" id="PF00090">
    <property type="entry name" value="TSP_1"/>
    <property type="match status" value="2"/>
</dbReference>
<dbReference type="Proteomes" id="UP000014760">
    <property type="component" value="Unassembled WGS sequence"/>
</dbReference>
<dbReference type="EMBL" id="KB307685">
    <property type="protein sequence ID" value="ELT98648.1"/>
    <property type="molecule type" value="Genomic_DNA"/>
</dbReference>
<dbReference type="InterPro" id="IPR036383">
    <property type="entry name" value="TSP1_rpt_sf"/>
</dbReference>
<dbReference type="EnsemblMetazoa" id="CapteT109052">
    <property type="protein sequence ID" value="CapteP109052"/>
    <property type="gene ID" value="CapteG109052"/>
</dbReference>
<gene>
    <name evidence="3" type="ORF">CAPTEDRAFT_109052</name>
</gene>
<name>R7TXJ0_CAPTE</name>
<organism evidence="3">
    <name type="scientific">Capitella teleta</name>
    <name type="common">Polychaete worm</name>
    <dbReference type="NCBI Taxonomy" id="283909"/>
    <lineage>
        <taxon>Eukaryota</taxon>
        <taxon>Metazoa</taxon>
        <taxon>Spiralia</taxon>
        <taxon>Lophotrochozoa</taxon>
        <taxon>Annelida</taxon>
        <taxon>Polychaeta</taxon>
        <taxon>Sedentaria</taxon>
        <taxon>Scolecida</taxon>
        <taxon>Capitellidae</taxon>
        <taxon>Capitella</taxon>
    </lineage>
</organism>
<dbReference type="SUPFAM" id="SSF82895">
    <property type="entry name" value="TSP-1 type 1 repeat"/>
    <property type="match status" value="2"/>
</dbReference>
<reference evidence="4" key="3">
    <citation type="submission" date="2015-06" db="UniProtKB">
        <authorList>
            <consortium name="EnsemblMetazoa"/>
        </authorList>
    </citation>
    <scope>IDENTIFICATION</scope>
</reference>
<dbReference type="InterPro" id="IPR052065">
    <property type="entry name" value="Compl_asym_regulator"/>
</dbReference>
<evidence type="ECO:0000256" key="1">
    <source>
        <dbReference type="ARBA" id="ARBA00022737"/>
    </source>
</evidence>
<dbReference type="HOGENOM" id="CLU_047129_1_0_1"/>
<dbReference type="EMBL" id="AMQN01010394">
    <property type="status" value="NOT_ANNOTATED_CDS"/>
    <property type="molecule type" value="Genomic_DNA"/>
</dbReference>
<feature type="non-terminal residue" evidence="3">
    <location>
        <position position="1"/>
    </location>
</feature>
<evidence type="ECO:0000313" key="3">
    <source>
        <dbReference type="EMBL" id="ELT98648.1"/>
    </source>
</evidence>
<accession>R7TXJ0</accession>
<reference evidence="3 5" key="2">
    <citation type="journal article" date="2013" name="Nature">
        <title>Insights into bilaterian evolution from three spiralian genomes.</title>
        <authorList>
            <person name="Simakov O."/>
            <person name="Marletaz F."/>
            <person name="Cho S.J."/>
            <person name="Edsinger-Gonzales E."/>
            <person name="Havlak P."/>
            <person name="Hellsten U."/>
            <person name="Kuo D.H."/>
            <person name="Larsson T."/>
            <person name="Lv J."/>
            <person name="Arendt D."/>
            <person name="Savage R."/>
            <person name="Osoegawa K."/>
            <person name="de Jong P."/>
            <person name="Grimwood J."/>
            <person name="Chapman J.A."/>
            <person name="Shapiro H."/>
            <person name="Aerts A."/>
            <person name="Otillar R.P."/>
            <person name="Terry A.Y."/>
            <person name="Boore J.L."/>
            <person name="Grigoriev I.V."/>
            <person name="Lindberg D.R."/>
            <person name="Seaver E.C."/>
            <person name="Weisblat D.A."/>
            <person name="Putnam N.H."/>
            <person name="Rokhsar D.S."/>
        </authorList>
    </citation>
    <scope>NUCLEOTIDE SEQUENCE</scope>
    <source>
        <strain evidence="3 5">I ESC-2004</strain>
    </source>
</reference>
<keyword evidence="5" id="KW-1185">Reference proteome</keyword>
<proteinExistence type="predicted"/>
<dbReference type="AlphaFoldDB" id="R7TXJ0"/>
<evidence type="ECO:0000256" key="2">
    <source>
        <dbReference type="ARBA" id="ARBA00023157"/>
    </source>
</evidence>
<sequence length="121" mass="13809">WNKWLPWTQCTLPCAGGTRFRLKVCATYMHVYIYFIMPAGYAIQIDTCNTHHCPINGAWLPWQSWGACSATCGTGVIQRRRECLPPMYGGDECDDDDHQTEMCAEQECESCCNLRIIHSIL</sequence>